<accession>A0A2M8Z2X3</accession>
<gene>
    <name evidence="2" type="ORF">H171_1286</name>
</gene>
<reference evidence="2 3" key="1">
    <citation type="submission" date="2017-11" db="EMBL/GenBank/DDBJ databases">
        <title>Understudied soil microbes with underappreciated capabilities: Untangling the Clostridium saccharolyticum group.</title>
        <authorList>
            <person name="Leschine S."/>
        </authorList>
    </citation>
    <scope>NUCLEOTIDE SEQUENCE [LARGE SCALE GENOMIC DNA]</scope>
    <source>
        <strain evidence="2 3">18A</strain>
    </source>
</reference>
<comment type="caution">
    <text evidence="2">The sequence shown here is derived from an EMBL/GenBank/DDBJ whole genome shotgun (WGS) entry which is preliminary data.</text>
</comment>
<evidence type="ECO:0000313" key="3">
    <source>
        <dbReference type="Proteomes" id="UP000231092"/>
    </source>
</evidence>
<protein>
    <submittedName>
        <fullName evidence="2">Uncharacterized protein</fullName>
    </submittedName>
</protein>
<evidence type="ECO:0000313" key="2">
    <source>
        <dbReference type="EMBL" id="PJJ27807.1"/>
    </source>
</evidence>
<dbReference type="EMBL" id="PGET01000001">
    <property type="protein sequence ID" value="PJJ27807.1"/>
    <property type="molecule type" value="Genomic_DNA"/>
</dbReference>
<dbReference type="RefSeq" id="WP_100304398.1">
    <property type="nucleotide sequence ID" value="NZ_PGET01000001.1"/>
</dbReference>
<feature type="chain" id="PRO_5014598485" evidence="1">
    <location>
        <begin position="25"/>
        <end position="185"/>
    </location>
</feature>
<name>A0A2M8Z2X3_9FIRM</name>
<dbReference type="Proteomes" id="UP000231092">
    <property type="component" value="Unassembled WGS sequence"/>
</dbReference>
<dbReference type="SUPFAM" id="SSF69360">
    <property type="entry name" value="Cell wall binding repeat"/>
    <property type="match status" value="1"/>
</dbReference>
<sequence>MKNIIRLPLITILLITIFSFNAFAMNNEYIAPERQTPLNEKRNEDRSLDFRWTWISDDSCVRFRTNENVNKARIDKMYELGALPQWAEDGKDGYGVVKKRYTYSGKWVQAADGIWSFLFDDYTIPVGVTLIDGVLYAFNTYGELKADYEYYDGLKTKADGLVKADSAEFTQWLTTQYLPECTSHE</sequence>
<organism evidence="2 3">
    <name type="scientific">[Clostridium] celerecrescens 18A</name>
    <dbReference type="NCBI Taxonomy" id="1286362"/>
    <lineage>
        <taxon>Bacteria</taxon>
        <taxon>Bacillati</taxon>
        <taxon>Bacillota</taxon>
        <taxon>Clostridia</taxon>
        <taxon>Lachnospirales</taxon>
        <taxon>Lachnospiraceae</taxon>
        <taxon>Lacrimispora</taxon>
    </lineage>
</organism>
<dbReference type="AlphaFoldDB" id="A0A2M8Z2X3"/>
<keyword evidence="1" id="KW-0732">Signal</keyword>
<dbReference type="OrthoDB" id="2083424at2"/>
<proteinExistence type="predicted"/>
<evidence type="ECO:0000256" key="1">
    <source>
        <dbReference type="SAM" id="SignalP"/>
    </source>
</evidence>
<feature type="signal peptide" evidence="1">
    <location>
        <begin position="1"/>
        <end position="24"/>
    </location>
</feature>